<dbReference type="AlphaFoldDB" id="E1YKZ9"/>
<gene>
    <name evidence="2" type="ORF">N47_E42940</name>
</gene>
<evidence type="ECO:0000313" key="2">
    <source>
        <dbReference type="EMBL" id="CBX30782.1"/>
    </source>
</evidence>
<name>E1YKZ9_9BACT</name>
<accession>E1YKZ9</accession>
<organism evidence="2">
    <name type="scientific">uncultured Desulfobacterium sp</name>
    <dbReference type="NCBI Taxonomy" id="201089"/>
    <lineage>
        <taxon>Bacteria</taxon>
        <taxon>Pseudomonadati</taxon>
        <taxon>Thermodesulfobacteriota</taxon>
        <taxon>Desulfobacteria</taxon>
        <taxon>Desulfobacterales</taxon>
        <taxon>Desulfobacteriaceae</taxon>
        <taxon>Desulfobacterium</taxon>
        <taxon>environmental samples</taxon>
    </lineage>
</organism>
<reference evidence="2" key="1">
    <citation type="journal article" date="2011" name="Environ. Microbiol.">
        <title>Genomic insights into the metabolic potential of the polycyclic aromatic hydrocarbon degrading sulfate-reducing Deltaproteobacterium N47.</title>
        <authorList>
            <person name="Bergmann F."/>
            <person name="Selesi D."/>
            <person name="Weinmaier T."/>
            <person name="Tischler P."/>
            <person name="Rattei T."/>
            <person name="Meckenstock R.U."/>
        </authorList>
    </citation>
    <scope>NUCLEOTIDE SEQUENCE</scope>
</reference>
<dbReference type="SMART" id="SM00748">
    <property type="entry name" value="HEPN"/>
    <property type="match status" value="1"/>
</dbReference>
<proteinExistence type="predicted"/>
<evidence type="ECO:0000259" key="1">
    <source>
        <dbReference type="PROSITE" id="PS50910"/>
    </source>
</evidence>
<dbReference type="Gene3D" id="1.20.120.330">
    <property type="entry name" value="Nucleotidyltransferases domain 2"/>
    <property type="match status" value="1"/>
</dbReference>
<protein>
    <recommendedName>
        <fullName evidence="1">HEPN domain-containing protein</fullName>
    </recommendedName>
</protein>
<dbReference type="InterPro" id="IPR007842">
    <property type="entry name" value="HEPN_dom"/>
</dbReference>
<dbReference type="EMBL" id="FR695877">
    <property type="protein sequence ID" value="CBX30782.1"/>
    <property type="molecule type" value="Genomic_DNA"/>
</dbReference>
<feature type="domain" description="HEPN" evidence="1">
    <location>
        <begin position="9"/>
        <end position="119"/>
    </location>
</feature>
<dbReference type="PROSITE" id="PS50910">
    <property type="entry name" value="HEPN"/>
    <property type="match status" value="1"/>
</dbReference>
<dbReference type="SUPFAM" id="SSF81593">
    <property type="entry name" value="Nucleotidyltransferase substrate binding subunit/domain"/>
    <property type="match status" value="1"/>
</dbReference>
<dbReference type="Pfam" id="PF05168">
    <property type="entry name" value="HEPN"/>
    <property type="match status" value="1"/>
</dbReference>
<sequence>MKDETRVWISYAEENLKVAGLALEHGHLNACLQNAQQAVEKYLKAVIIEFDLPFVRTHSIRELVGLLSEKQITSPISDDDMDLMDSIYVPSKYPIYSALPQAMPDRAICDEALDIAVRTRDFVNNIIKPGGIC</sequence>